<keyword evidence="3" id="KW-1185">Reference proteome</keyword>
<evidence type="ECO:0000313" key="2">
    <source>
        <dbReference type="EMBL" id="KAF2241272.1"/>
    </source>
</evidence>
<feature type="compositionally biased region" description="Basic and acidic residues" evidence="1">
    <location>
        <begin position="22"/>
        <end position="46"/>
    </location>
</feature>
<sequence length="203" mass="21870">MSAKVKEYVDVTKQADGGYADVSKDAKPMSKQEEAEAESSRVREEEGPAPPAYTTPSAKPTETASSGQAQPISLVDDVSADVQSLAVGDPKETISVPMIHSVEKRNLKKLFSSERKTISQTVIVRKMPREHYLKHYAKDAEGNYVGTEKPAVDAGLVFVPSKSTPEDILQQVRTVAFGKNHYAMDFSGGMTMAPFLMGGSTGG</sequence>
<evidence type="ECO:0000256" key="1">
    <source>
        <dbReference type="SAM" id="MobiDB-lite"/>
    </source>
</evidence>
<dbReference type="RefSeq" id="XP_033676276.1">
    <property type="nucleotide sequence ID" value="XM_033836039.1"/>
</dbReference>
<feature type="compositionally biased region" description="Polar residues" evidence="1">
    <location>
        <begin position="54"/>
        <end position="70"/>
    </location>
</feature>
<dbReference type="GeneID" id="54589369"/>
<dbReference type="OrthoDB" id="4158258at2759"/>
<reference evidence="2" key="1">
    <citation type="journal article" date="2020" name="Stud. Mycol.">
        <title>101 Dothideomycetes genomes: a test case for predicting lifestyles and emergence of pathogens.</title>
        <authorList>
            <person name="Haridas S."/>
            <person name="Albert R."/>
            <person name="Binder M."/>
            <person name="Bloem J."/>
            <person name="Labutti K."/>
            <person name="Salamov A."/>
            <person name="Andreopoulos B."/>
            <person name="Baker S."/>
            <person name="Barry K."/>
            <person name="Bills G."/>
            <person name="Bluhm B."/>
            <person name="Cannon C."/>
            <person name="Castanera R."/>
            <person name="Culley D."/>
            <person name="Daum C."/>
            <person name="Ezra D."/>
            <person name="Gonzalez J."/>
            <person name="Henrissat B."/>
            <person name="Kuo A."/>
            <person name="Liang C."/>
            <person name="Lipzen A."/>
            <person name="Lutzoni F."/>
            <person name="Magnuson J."/>
            <person name="Mondo S."/>
            <person name="Nolan M."/>
            <person name="Ohm R."/>
            <person name="Pangilinan J."/>
            <person name="Park H.-J."/>
            <person name="Ramirez L."/>
            <person name="Alfaro M."/>
            <person name="Sun H."/>
            <person name="Tritt A."/>
            <person name="Yoshinaga Y."/>
            <person name="Zwiers L.-H."/>
            <person name="Turgeon B."/>
            <person name="Goodwin S."/>
            <person name="Spatafora J."/>
            <person name="Crous P."/>
            <person name="Grigoriev I."/>
        </authorList>
    </citation>
    <scope>NUCLEOTIDE SEQUENCE</scope>
    <source>
        <strain evidence="2">CBS 122368</strain>
    </source>
</reference>
<feature type="region of interest" description="Disordered" evidence="1">
    <location>
        <begin position="1"/>
        <end position="70"/>
    </location>
</feature>
<proteinExistence type="predicted"/>
<organism evidence="2 3">
    <name type="scientific">Trematosphaeria pertusa</name>
    <dbReference type="NCBI Taxonomy" id="390896"/>
    <lineage>
        <taxon>Eukaryota</taxon>
        <taxon>Fungi</taxon>
        <taxon>Dikarya</taxon>
        <taxon>Ascomycota</taxon>
        <taxon>Pezizomycotina</taxon>
        <taxon>Dothideomycetes</taxon>
        <taxon>Pleosporomycetidae</taxon>
        <taxon>Pleosporales</taxon>
        <taxon>Massarineae</taxon>
        <taxon>Trematosphaeriaceae</taxon>
        <taxon>Trematosphaeria</taxon>
    </lineage>
</organism>
<evidence type="ECO:0000313" key="3">
    <source>
        <dbReference type="Proteomes" id="UP000800094"/>
    </source>
</evidence>
<name>A0A6A6HU08_9PLEO</name>
<dbReference type="EMBL" id="ML987213">
    <property type="protein sequence ID" value="KAF2241272.1"/>
    <property type="molecule type" value="Genomic_DNA"/>
</dbReference>
<gene>
    <name evidence="2" type="ORF">BU26DRAFT_611106</name>
</gene>
<dbReference type="AlphaFoldDB" id="A0A6A6HU08"/>
<protein>
    <submittedName>
        <fullName evidence="2">Uncharacterized protein</fullName>
    </submittedName>
</protein>
<feature type="compositionally biased region" description="Basic and acidic residues" evidence="1">
    <location>
        <begin position="1"/>
        <end position="10"/>
    </location>
</feature>
<accession>A0A6A6HU08</accession>
<dbReference type="Proteomes" id="UP000800094">
    <property type="component" value="Unassembled WGS sequence"/>
</dbReference>